<protein>
    <submittedName>
        <fullName evidence="1">Uncharacterized protein</fullName>
    </submittedName>
</protein>
<organism evidence="1 2">
    <name type="scientific">Cotesia glomerata</name>
    <name type="common">Lepidopteran parasitic wasp</name>
    <name type="synonym">Apanteles glomeratus</name>
    <dbReference type="NCBI Taxonomy" id="32391"/>
    <lineage>
        <taxon>Eukaryota</taxon>
        <taxon>Metazoa</taxon>
        <taxon>Ecdysozoa</taxon>
        <taxon>Arthropoda</taxon>
        <taxon>Hexapoda</taxon>
        <taxon>Insecta</taxon>
        <taxon>Pterygota</taxon>
        <taxon>Neoptera</taxon>
        <taxon>Endopterygota</taxon>
        <taxon>Hymenoptera</taxon>
        <taxon>Apocrita</taxon>
        <taxon>Ichneumonoidea</taxon>
        <taxon>Braconidae</taxon>
        <taxon>Microgastrinae</taxon>
        <taxon>Cotesia</taxon>
    </lineage>
</organism>
<keyword evidence="2" id="KW-1185">Reference proteome</keyword>
<comment type="caution">
    <text evidence="1">The sequence shown here is derived from an EMBL/GenBank/DDBJ whole genome shotgun (WGS) entry which is preliminary data.</text>
</comment>
<proteinExistence type="predicted"/>
<name>A0AAV7I977_COTGL</name>
<dbReference type="Proteomes" id="UP000826195">
    <property type="component" value="Unassembled WGS sequence"/>
</dbReference>
<dbReference type="AlphaFoldDB" id="A0AAV7I977"/>
<evidence type="ECO:0000313" key="1">
    <source>
        <dbReference type="EMBL" id="KAH0546621.1"/>
    </source>
</evidence>
<evidence type="ECO:0000313" key="2">
    <source>
        <dbReference type="Proteomes" id="UP000826195"/>
    </source>
</evidence>
<reference evidence="1 2" key="1">
    <citation type="journal article" date="2021" name="J. Hered.">
        <title>A chromosome-level genome assembly of the parasitoid wasp, Cotesia glomerata (Hymenoptera: Braconidae).</title>
        <authorList>
            <person name="Pinto B.J."/>
            <person name="Weis J.J."/>
            <person name="Gamble T."/>
            <person name="Ode P.J."/>
            <person name="Paul R."/>
            <person name="Zaspel J.M."/>
        </authorList>
    </citation>
    <scope>NUCLEOTIDE SEQUENCE [LARGE SCALE GENOMIC DNA]</scope>
    <source>
        <strain evidence="1">CgM1</strain>
    </source>
</reference>
<dbReference type="EMBL" id="JAHXZJ010002237">
    <property type="protein sequence ID" value="KAH0546621.1"/>
    <property type="molecule type" value="Genomic_DNA"/>
</dbReference>
<accession>A0AAV7I977</accession>
<sequence length="180" mass="20398">MVHQPPLGGSSATRVGMVKKTRDANFQNSFGDNYLAAKKKYKALLKTKKCQHSLELLNKLANTRNFSEFWYTVRALKSGQSFQSKPIVVKTWEKFYEDTIPARENDDTMFYGVLDLFYYGAEKVEMENSYKYLGLTTTPNGFSQATVLNSIKKAQLAVNMVAATVFKAKSDSTDSIFKLR</sequence>
<gene>
    <name evidence="1" type="ORF">KQX54_012364</name>
</gene>